<evidence type="ECO:0000313" key="2">
    <source>
        <dbReference type="EMBL" id="MBS9525268.1"/>
    </source>
</evidence>
<dbReference type="Proteomes" id="UP001319104">
    <property type="component" value="Unassembled WGS sequence"/>
</dbReference>
<dbReference type="Pfam" id="PF09603">
    <property type="entry name" value="Fib_succ_major"/>
    <property type="match status" value="1"/>
</dbReference>
<comment type="caution">
    <text evidence="2">The sequence shown here is derived from an EMBL/GenBank/DDBJ whole genome shotgun (WGS) entry which is preliminary data.</text>
</comment>
<feature type="domain" description="Fibrobacter succinogenes major paralogous" evidence="1">
    <location>
        <begin position="252"/>
        <end position="450"/>
    </location>
</feature>
<evidence type="ECO:0000313" key="3">
    <source>
        <dbReference type="Proteomes" id="UP001319104"/>
    </source>
</evidence>
<dbReference type="AlphaFoldDB" id="A0AAP2CIB3"/>
<dbReference type="InterPro" id="IPR011871">
    <property type="entry name" value="Fib_succ_major"/>
</dbReference>
<reference evidence="2 3" key="1">
    <citation type="submission" date="2021-05" db="EMBL/GenBank/DDBJ databases">
        <authorList>
            <person name="Zhang Z.D."/>
            <person name="Osman G."/>
        </authorList>
    </citation>
    <scope>NUCLEOTIDE SEQUENCE [LARGE SCALE GENOMIC DNA]</scope>
    <source>
        <strain evidence="2 3">KCTC 32217</strain>
    </source>
</reference>
<dbReference type="PROSITE" id="PS51257">
    <property type="entry name" value="PROKAR_LIPOPROTEIN"/>
    <property type="match status" value="1"/>
</dbReference>
<gene>
    <name evidence="2" type="ORF">KI659_14715</name>
</gene>
<keyword evidence="3" id="KW-1185">Reference proteome</keyword>
<dbReference type="RefSeq" id="WP_213946127.1">
    <property type="nucleotide sequence ID" value="NZ_JAHCMY010000010.1"/>
</dbReference>
<dbReference type="EMBL" id="JAHCMY010000010">
    <property type="protein sequence ID" value="MBS9525268.1"/>
    <property type="molecule type" value="Genomic_DNA"/>
</dbReference>
<accession>A0AAP2CIB3</accession>
<sequence>MKRGLTIITFLFLIGCNSFEEFHPTGMVLFTGFSKPKLQNPTKNAKLESTAWTHIFQDEVQLTIINQQDGSELQLQFDPNDFRQPYEIDLPYGEYNYNTELVGGDFEDYLPFEVNGQFDVNNANNEIVLEGVSNYSVITFEAQLLDSVSITIGNLTKALPKTKDGKFYYQYIREGQNILIHVQEKFDGKIFSKSLDIDALKHYHFVLEVSTEGNLNIINIVLSEFDFEEEVLDTSIINNIVVDIEGNVYKVIKIGNQIWMGENLRSSTFCNGDKLEEIGMPTEEWFTGITIPASWSIDNDDTYDYPYGKLYNNAAAEDERNICPCDWEIPNDDDWNELISYLGGNEVAGHKLRSTKENYWREQNYFLATNESGFDALPTGYIIYSGHESYLANHPWYYFGSETMFYSSSQSESEYLIYNPLGRFTLNSEIWGYGRDNQYFISASSIRCIKKN</sequence>
<proteinExistence type="predicted"/>
<evidence type="ECO:0000259" key="1">
    <source>
        <dbReference type="Pfam" id="PF09603"/>
    </source>
</evidence>
<name>A0AAP2CIB3_9BACT</name>
<protein>
    <submittedName>
        <fullName evidence="2">Fibrobacter succinogenes major paralogous domain-containing protein</fullName>
    </submittedName>
</protein>
<dbReference type="NCBIfam" id="TIGR02145">
    <property type="entry name" value="Fib_succ_major"/>
    <property type="match status" value="1"/>
</dbReference>
<organism evidence="2 3">
    <name type="scientific">Litoribacter ruber</name>
    <dbReference type="NCBI Taxonomy" id="702568"/>
    <lineage>
        <taxon>Bacteria</taxon>
        <taxon>Pseudomonadati</taxon>
        <taxon>Bacteroidota</taxon>
        <taxon>Cytophagia</taxon>
        <taxon>Cytophagales</taxon>
        <taxon>Cyclobacteriaceae</taxon>
        <taxon>Litoribacter</taxon>
    </lineage>
</organism>